<keyword evidence="1 2" id="KW-0808">Transferase</keyword>
<dbReference type="PANTHER" id="PTHR48228:SF6">
    <property type="entry name" value="L-CARNITINE COA-TRANSFERASE"/>
    <property type="match status" value="1"/>
</dbReference>
<dbReference type="GO" id="GO:0016740">
    <property type="term" value="F:transferase activity"/>
    <property type="evidence" value="ECO:0007669"/>
    <property type="project" value="UniProtKB-KW"/>
</dbReference>
<evidence type="ECO:0000313" key="3">
    <source>
        <dbReference type="Proteomes" id="UP000318681"/>
    </source>
</evidence>
<dbReference type="EMBL" id="VNIM01000038">
    <property type="protein sequence ID" value="TVV74088.1"/>
    <property type="molecule type" value="Genomic_DNA"/>
</dbReference>
<protein>
    <submittedName>
        <fullName evidence="2">CoA transferase</fullName>
    </submittedName>
</protein>
<dbReference type="Pfam" id="PF02515">
    <property type="entry name" value="CoA_transf_3"/>
    <property type="match status" value="1"/>
</dbReference>
<dbReference type="Gene3D" id="3.30.1540.10">
    <property type="entry name" value="formyl-coa transferase, domain 3"/>
    <property type="match status" value="1"/>
</dbReference>
<dbReference type="Gene3D" id="3.40.50.10540">
    <property type="entry name" value="Crotonobetainyl-coa:carnitine coa-transferase, domain 1"/>
    <property type="match status" value="1"/>
</dbReference>
<dbReference type="PANTHER" id="PTHR48228">
    <property type="entry name" value="SUCCINYL-COA--D-CITRAMALATE COA-TRANSFERASE"/>
    <property type="match status" value="1"/>
</dbReference>
<dbReference type="Proteomes" id="UP000318681">
    <property type="component" value="Unassembled WGS sequence"/>
</dbReference>
<name>A0A558R418_9SPHN</name>
<dbReference type="InterPro" id="IPR050509">
    <property type="entry name" value="CoA-transferase_III"/>
</dbReference>
<dbReference type="InterPro" id="IPR003673">
    <property type="entry name" value="CoA-Trfase_fam_III"/>
</dbReference>
<dbReference type="AlphaFoldDB" id="A0A558R418"/>
<dbReference type="SUPFAM" id="SSF89796">
    <property type="entry name" value="CoA-transferase family III (CaiB/BaiF)"/>
    <property type="match status" value="1"/>
</dbReference>
<reference evidence="2 3" key="1">
    <citation type="submission" date="2019-07" db="EMBL/GenBank/DDBJ databases">
        <title>Sphingomonas solaris sp. nov., isolated from a solar panel from Boston, Massachusetts.</title>
        <authorList>
            <person name="Tanner K."/>
            <person name="Pascual J."/>
            <person name="Mancuso C."/>
            <person name="Pereto J."/>
            <person name="Khalil A."/>
            <person name="Vilanova C."/>
        </authorList>
    </citation>
    <scope>NUCLEOTIDE SEQUENCE [LARGE SCALE GENOMIC DNA]</scope>
    <source>
        <strain evidence="2 3">R4DWN</strain>
    </source>
</reference>
<organism evidence="2 3">
    <name type="scientific">Alterirhizorhabdus solaris</name>
    <dbReference type="NCBI Taxonomy" id="2529389"/>
    <lineage>
        <taxon>Bacteria</taxon>
        <taxon>Pseudomonadati</taxon>
        <taxon>Pseudomonadota</taxon>
        <taxon>Alphaproteobacteria</taxon>
        <taxon>Sphingomonadales</taxon>
        <taxon>Rhizorhabdaceae</taxon>
        <taxon>Alterirhizorhabdus</taxon>
    </lineage>
</organism>
<dbReference type="RefSeq" id="WP_145151264.1">
    <property type="nucleotide sequence ID" value="NZ_VNIM01000038.1"/>
</dbReference>
<feature type="non-terminal residue" evidence="2">
    <location>
        <position position="1"/>
    </location>
</feature>
<evidence type="ECO:0000313" key="2">
    <source>
        <dbReference type="EMBL" id="TVV74088.1"/>
    </source>
</evidence>
<keyword evidence="3" id="KW-1185">Reference proteome</keyword>
<dbReference type="OrthoDB" id="7208981at2"/>
<comment type="caution">
    <text evidence="2">The sequence shown here is derived from an EMBL/GenBank/DDBJ whole genome shotgun (WGS) entry which is preliminary data.</text>
</comment>
<sequence>ARVPAPAPAIGADNAAITTIFAEPRTPRTIPAKPIRHALEGLRVLDFSSFFACGYAGRLMSDLGADVIKIETPDGDQMRPLPDVFDAAQRGKRGIVLNLKSPEGLAAANRLVESADVVMHNLRPGKGEKLGIGYETLSAINPRLIYAYLPGYGSTGPKSRLKSFAPLVSGWTGLLYEGGGEGNPPTRAVFGNEDYNNGFLGAAAVLMALEQREHTGRGDYVECPQLHSSLWTTSEHFLNADKKVVYGLRLDRAQTGFDALDRIYPTSDGWVCICCRADDRFAALATAIGQPGLPDDARFASPAARSRHDAALGAIIAPWFAARSSTEAFALLDAAGAAVEIVRETSWVKETLLADWAARTDRVFEDKASMYGHIREFGLFNRLNGTPGVRKGSAPRLGEHTREILAEAGFAPAAIDDLIARRIAIVAA</sequence>
<dbReference type="InterPro" id="IPR044855">
    <property type="entry name" value="CoA-Trfase_III_dom3_sf"/>
</dbReference>
<gene>
    <name evidence="2" type="ORF">FOY91_10640</name>
</gene>
<evidence type="ECO:0000256" key="1">
    <source>
        <dbReference type="ARBA" id="ARBA00022679"/>
    </source>
</evidence>
<accession>A0A558R418</accession>
<dbReference type="InterPro" id="IPR023606">
    <property type="entry name" value="CoA-Trfase_III_dom_1_sf"/>
</dbReference>
<proteinExistence type="predicted"/>